<name>A0A7W6DTB9_9RHOB</name>
<dbReference type="InterPro" id="IPR003346">
    <property type="entry name" value="Transposase_20"/>
</dbReference>
<evidence type="ECO:0000259" key="1">
    <source>
        <dbReference type="Pfam" id="PF01548"/>
    </source>
</evidence>
<dbReference type="RefSeq" id="WP_183970536.1">
    <property type="nucleotide sequence ID" value="NZ_BAABBZ010000036.1"/>
</dbReference>
<comment type="caution">
    <text evidence="3">The sequence shown here is derived from an EMBL/GenBank/DDBJ whole genome shotgun (WGS) entry which is preliminary data.</text>
</comment>
<reference evidence="3 4" key="1">
    <citation type="submission" date="2020-08" db="EMBL/GenBank/DDBJ databases">
        <title>Genomic Encyclopedia of Type Strains, Phase IV (KMG-IV): sequencing the most valuable type-strain genomes for metagenomic binning, comparative biology and taxonomic classification.</title>
        <authorList>
            <person name="Goeker M."/>
        </authorList>
    </citation>
    <scope>NUCLEOTIDE SEQUENCE [LARGE SCALE GENOMIC DNA]</scope>
    <source>
        <strain evidence="3 4">DSM 102235</strain>
    </source>
</reference>
<dbReference type="GO" id="GO:0003677">
    <property type="term" value="F:DNA binding"/>
    <property type="evidence" value="ECO:0007669"/>
    <property type="project" value="InterPro"/>
</dbReference>
<feature type="domain" description="Transposase IS116/IS110/IS902 C-terminal" evidence="2">
    <location>
        <begin position="228"/>
        <end position="308"/>
    </location>
</feature>
<feature type="domain" description="Transposase IS110-like N-terminal" evidence="1">
    <location>
        <begin position="9"/>
        <end position="152"/>
    </location>
</feature>
<organism evidence="3 4">
    <name type="scientific">Sagittula marina</name>
    <dbReference type="NCBI Taxonomy" id="943940"/>
    <lineage>
        <taxon>Bacteria</taxon>
        <taxon>Pseudomonadati</taxon>
        <taxon>Pseudomonadota</taxon>
        <taxon>Alphaproteobacteria</taxon>
        <taxon>Rhodobacterales</taxon>
        <taxon>Roseobacteraceae</taxon>
        <taxon>Sagittula</taxon>
    </lineage>
</organism>
<dbReference type="Pfam" id="PF01548">
    <property type="entry name" value="DEDD_Tnp_IS110"/>
    <property type="match status" value="1"/>
</dbReference>
<dbReference type="GO" id="GO:0006313">
    <property type="term" value="P:DNA transposition"/>
    <property type="evidence" value="ECO:0007669"/>
    <property type="project" value="InterPro"/>
</dbReference>
<dbReference type="Pfam" id="PF02371">
    <property type="entry name" value="Transposase_20"/>
    <property type="match status" value="1"/>
</dbReference>
<dbReference type="PANTHER" id="PTHR33055">
    <property type="entry name" value="TRANSPOSASE FOR INSERTION SEQUENCE ELEMENT IS1111A"/>
    <property type="match status" value="1"/>
</dbReference>
<dbReference type="NCBIfam" id="NF033542">
    <property type="entry name" value="transpos_IS110"/>
    <property type="match status" value="1"/>
</dbReference>
<dbReference type="InterPro" id="IPR047650">
    <property type="entry name" value="Transpos_IS110"/>
</dbReference>
<gene>
    <name evidence="3" type="ORF">GGQ68_004960</name>
</gene>
<accession>A0A7W6DTB9</accession>
<evidence type="ECO:0000259" key="2">
    <source>
        <dbReference type="Pfam" id="PF02371"/>
    </source>
</evidence>
<dbReference type="GO" id="GO:0004803">
    <property type="term" value="F:transposase activity"/>
    <property type="evidence" value="ECO:0007669"/>
    <property type="project" value="InterPro"/>
</dbReference>
<protein>
    <submittedName>
        <fullName evidence="3">Transposase</fullName>
    </submittedName>
</protein>
<sequence length="350" mass="38561">MKTAHPVIIGIDTHKAIHVAVAIDTQGTRLAALSIPTNRKGYLELERWSRSHGEVLAFGIEGTGSYGAGLSRHLLSQGHTVVEVTRPNRQLRYTQGKTDSLDAEGAARSVLSGQATARPKTHTGSSEMIRHLKIARDTAVKSRSQAMVTLKTLIINAPAELRETLDQIRGKIALIRHIAAFRPGNIDSPLASAKMAMKALARRWLWLHEEVLTHDAELERLVTARAPTLMASHGIATLTIAEMLILVGDDPTRIRSEAAFAKLCGVCPIPASSGRTRRFRLNRGGNRQANAALYRVAIVRMRSHEPTLAYVRKRTKDGKSKSEIIRCLKRYIVREIYSQLCVPKTAEIAT</sequence>
<evidence type="ECO:0000313" key="4">
    <source>
        <dbReference type="Proteomes" id="UP000541426"/>
    </source>
</evidence>
<proteinExistence type="predicted"/>
<evidence type="ECO:0000313" key="3">
    <source>
        <dbReference type="EMBL" id="MBB3988597.1"/>
    </source>
</evidence>
<dbReference type="Proteomes" id="UP000541426">
    <property type="component" value="Unassembled WGS sequence"/>
</dbReference>
<dbReference type="PANTHER" id="PTHR33055:SF16">
    <property type="entry name" value="TRANSPOSASE FOR INSERTION SEQUENCE ELEMENT IS1547"/>
    <property type="match status" value="1"/>
</dbReference>
<dbReference type="EMBL" id="JACIEJ010000037">
    <property type="protein sequence ID" value="MBB3988597.1"/>
    <property type="molecule type" value="Genomic_DNA"/>
</dbReference>
<dbReference type="AlphaFoldDB" id="A0A7W6DTB9"/>
<keyword evidence="4" id="KW-1185">Reference proteome</keyword>
<dbReference type="InterPro" id="IPR002525">
    <property type="entry name" value="Transp_IS110-like_N"/>
</dbReference>